<dbReference type="Gene3D" id="3.40.1190.20">
    <property type="match status" value="1"/>
</dbReference>
<dbReference type="InterPro" id="IPR011611">
    <property type="entry name" value="PfkB_dom"/>
</dbReference>
<keyword evidence="4 8" id="KW-0418">Kinase</keyword>
<name>A0A1X0JGT5_9MYCO</name>
<dbReference type="AlphaFoldDB" id="A0A1X0JGT5"/>
<evidence type="ECO:0000256" key="3">
    <source>
        <dbReference type="ARBA" id="ARBA00022741"/>
    </source>
</evidence>
<dbReference type="PANTHER" id="PTHR43085:SF1">
    <property type="entry name" value="PSEUDOURIDINE KINASE-RELATED"/>
    <property type="match status" value="1"/>
</dbReference>
<evidence type="ECO:0000256" key="5">
    <source>
        <dbReference type="ARBA" id="ARBA00022840"/>
    </source>
</evidence>
<evidence type="ECO:0000256" key="2">
    <source>
        <dbReference type="ARBA" id="ARBA00022679"/>
    </source>
</evidence>
<comment type="similarity">
    <text evidence="1">Belongs to the carbohydrate kinase PfkB family.</text>
</comment>
<protein>
    <submittedName>
        <fullName evidence="8">Carbohydrate kinase</fullName>
    </submittedName>
</protein>
<accession>A0A1X0JGT5</accession>
<proteinExistence type="inferred from homology"/>
<keyword evidence="5" id="KW-0067">ATP-binding</keyword>
<dbReference type="STRING" id="75922.BST47_26880"/>
<sequence length="320" mass="33422">MRALVIGEALIDIVERASTSARDAVPTEHVGGSPLNVAVGLARLGRGVDFLTHIGDDARGRRIAEYVESSGVQLVSGSMSADHTPTAVATLDKDGSAQYTFDIDWQLAGTPEVTPPLVAHTGSIASWHEPGCRATAALLDAYHPSATITFDPNVRPALIEDGDATRGRIDRLLEKCDVVKASDEDLRWIGPNRSAKQIARTWLTLGPSIVAVTMGDRGAFAMCDAGTARIAALPVDVVDTVGAGDAFMTGLIDALWELNLLGAERRHDLRAIGLDALNSVVATAALSSALTVGRAGADLPDRATREAAAASSGPRPPRPG</sequence>
<evidence type="ECO:0000313" key="9">
    <source>
        <dbReference type="Proteomes" id="UP000192411"/>
    </source>
</evidence>
<dbReference type="PANTHER" id="PTHR43085">
    <property type="entry name" value="HEXOKINASE FAMILY MEMBER"/>
    <property type="match status" value="1"/>
</dbReference>
<dbReference type="Pfam" id="PF00294">
    <property type="entry name" value="PfkB"/>
    <property type="match status" value="1"/>
</dbReference>
<keyword evidence="9" id="KW-1185">Reference proteome</keyword>
<evidence type="ECO:0000313" key="8">
    <source>
        <dbReference type="EMBL" id="ORB61716.1"/>
    </source>
</evidence>
<dbReference type="CDD" id="cd01167">
    <property type="entry name" value="bac_FRK"/>
    <property type="match status" value="1"/>
</dbReference>
<feature type="region of interest" description="Disordered" evidence="6">
    <location>
        <begin position="301"/>
        <end position="320"/>
    </location>
</feature>
<organism evidence="8 9">
    <name type="scientific">Mycolicibacterium tusciae</name>
    <dbReference type="NCBI Taxonomy" id="75922"/>
    <lineage>
        <taxon>Bacteria</taxon>
        <taxon>Bacillati</taxon>
        <taxon>Actinomycetota</taxon>
        <taxon>Actinomycetes</taxon>
        <taxon>Mycobacteriales</taxon>
        <taxon>Mycobacteriaceae</taxon>
        <taxon>Mycolicibacterium</taxon>
    </lineage>
</organism>
<dbReference type="GO" id="GO:0016301">
    <property type="term" value="F:kinase activity"/>
    <property type="evidence" value="ECO:0007669"/>
    <property type="project" value="UniProtKB-KW"/>
</dbReference>
<dbReference type="Proteomes" id="UP000192411">
    <property type="component" value="Unassembled WGS sequence"/>
</dbReference>
<keyword evidence="3" id="KW-0547">Nucleotide-binding</keyword>
<evidence type="ECO:0000256" key="6">
    <source>
        <dbReference type="SAM" id="MobiDB-lite"/>
    </source>
</evidence>
<evidence type="ECO:0000256" key="1">
    <source>
        <dbReference type="ARBA" id="ARBA00010688"/>
    </source>
</evidence>
<dbReference type="InterPro" id="IPR002173">
    <property type="entry name" value="Carboh/pur_kinase_PfkB_CS"/>
</dbReference>
<comment type="caution">
    <text evidence="8">The sequence shown here is derived from an EMBL/GenBank/DDBJ whole genome shotgun (WGS) entry which is preliminary data.</text>
</comment>
<dbReference type="InterPro" id="IPR029056">
    <property type="entry name" value="Ribokinase-like"/>
</dbReference>
<dbReference type="SUPFAM" id="SSF53613">
    <property type="entry name" value="Ribokinase-like"/>
    <property type="match status" value="1"/>
</dbReference>
<dbReference type="PROSITE" id="PS00583">
    <property type="entry name" value="PFKB_KINASES_1"/>
    <property type="match status" value="1"/>
</dbReference>
<gene>
    <name evidence="8" type="ORF">BST47_26880</name>
</gene>
<dbReference type="EMBL" id="MVIM01000021">
    <property type="protein sequence ID" value="ORB61716.1"/>
    <property type="molecule type" value="Genomic_DNA"/>
</dbReference>
<reference evidence="8 9" key="1">
    <citation type="submission" date="2017-02" db="EMBL/GenBank/DDBJ databases">
        <title>The new phylogeny of genus Mycobacterium.</title>
        <authorList>
            <person name="Tortoli E."/>
            <person name="Trovato A."/>
            <person name="Cirillo D.M."/>
        </authorList>
    </citation>
    <scope>NUCLEOTIDE SEQUENCE [LARGE SCALE GENOMIC DNA]</scope>
    <source>
        <strain evidence="8 9">DSM 44338</strain>
    </source>
</reference>
<dbReference type="RefSeq" id="WP_083128868.1">
    <property type="nucleotide sequence ID" value="NZ_MVIM01000021.1"/>
</dbReference>
<dbReference type="GO" id="GO:0005524">
    <property type="term" value="F:ATP binding"/>
    <property type="evidence" value="ECO:0007669"/>
    <property type="project" value="UniProtKB-KW"/>
</dbReference>
<dbReference type="OrthoDB" id="9795789at2"/>
<feature type="domain" description="Carbohydrate kinase PfkB" evidence="7">
    <location>
        <begin position="4"/>
        <end position="297"/>
    </location>
</feature>
<evidence type="ECO:0000256" key="4">
    <source>
        <dbReference type="ARBA" id="ARBA00022777"/>
    </source>
</evidence>
<keyword evidence="2" id="KW-0808">Transferase</keyword>
<dbReference type="InterPro" id="IPR050306">
    <property type="entry name" value="PfkB_Carbo_kinase"/>
</dbReference>
<evidence type="ECO:0000259" key="7">
    <source>
        <dbReference type="Pfam" id="PF00294"/>
    </source>
</evidence>